<evidence type="ECO:0000259" key="9">
    <source>
        <dbReference type="Pfam" id="PF13231"/>
    </source>
</evidence>
<comment type="caution">
    <text evidence="10">The sequence shown here is derived from an EMBL/GenBank/DDBJ whole genome shotgun (WGS) entry which is preliminary data.</text>
</comment>
<name>A0A5S5DMC2_9FLAO</name>
<dbReference type="PANTHER" id="PTHR33908">
    <property type="entry name" value="MANNOSYLTRANSFERASE YKCB-RELATED"/>
    <property type="match status" value="1"/>
</dbReference>
<dbReference type="AlphaFoldDB" id="A0A5S5DMC2"/>
<evidence type="ECO:0000256" key="5">
    <source>
        <dbReference type="ARBA" id="ARBA00022692"/>
    </source>
</evidence>
<keyword evidence="3 10" id="KW-0328">Glycosyltransferase</keyword>
<keyword evidence="6 8" id="KW-1133">Transmembrane helix</keyword>
<comment type="subcellular location">
    <subcellularLocation>
        <location evidence="1">Cell membrane</location>
        <topology evidence="1">Multi-pass membrane protein</topology>
    </subcellularLocation>
</comment>
<evidence type="ECO:0000256" key="2">
    <source>
        <dbReference type="ARBA" id="ARBA00022475"/>
    </source>
</evidence>
<evidence type="ECO:0000313" key="10">
    <source>
        <dbReference type="EMBL" id="TYP97001.1"/>
    </source>
</evidence>
<dbReference type="EMBL" id="VNIA01000005">
    <property type="protein sequence ID" value="TYP97001.1"/>
    <property type="molecule type" value="Genomic_DNA"/>
</dbReference>
<dbReference type="InterPro" id="IPR050297">
    <property type="entry name" value="LipidA_mod_glycosyltrf_83"/>
</dbReference>
<evidence type="ECO:0000256" key="1">
    <source>
        <dbReference type="ARBA" id="ARBA00004651"/>
    </source>
</evidence>
<keyword evidence="11" id="KW-1185">Reference proteome</keyword>
<protein>
    <submittedName>
        <fullName evidence="10">Dolichyl-phosphate-mannose-protein mannosyltransferase</fullName>
    </submittedName>
</protein>
<feature type="transmembrane region" description="Helical" evidence="8">
    <location>
        <begin position="279"/>
        <end position="298"/>
    </location>
</feature>
<proteinExistence type="predicted"/>
<feature type="transmembrane region" description="Helical" evidence="8">
    <location>
        <begin position="127"/>
        <end position="143"/>
    </location>
</feature>
<keyword evidence="2" id="KW-1003">Cell membrane</keyword>
<evidence type="ECO:0000256" key="3">
    <source>
        <dbReference type="ARBA" id="ARBA00022676"/>
    </source>
</evidence>
<feature type="transmembrane region" description="Helical" evidence="8">
    <location>
        <begin position="331"/>
        <end position="349"/>
    </location>
</feature>
<reference evidence="10 11" key="1">
    <citation type="submission" date="2019-07" db="EMBL/GenBank/DDBJ databases">
        <title>Genomic Encyclopedia of Type Strains, Phase IV (KMG-IV): sequencing the most valuable type-strain genomes for metagenomic binning, comparative biology and taxonomic classification.</title>
        <authorList>
            <person name="Goeker M."/>
        </authorList>
    </citation>
    <scope>NUCLEOTIDE SEQUENCE [LARGE SCALE GENOMIC DNA]</scope>
    <source>
        <strain evidence="10 11">DSM 18961</strain>
    </source>
</reference>
<evidence type="ECO:0000256" key="4">
    <source>
        <dbReference type="ARBA" id="ARBA00022679"/>
    </source>
</evidence>
<dbReference type="Proteomes" id="UP000323136">
    <property type="component" value="Unassembled WGS sequence"/>
</dbReference>
<feature type="transmembrane region" description="Helical" evidence="8">
    <location>
        <begin position="304"/>
        <end position="322"/>
    </location>
</feature>
<feature type="transmembrane region" description="Helical" evidence="8">
    <location>
        <begin position="194"/>
        <end position="214"/>
    </location>
</feature>
<organism evidence="10 11">
    <name type="scientific">Tenacibaculum adriaticum</name>
    <dbReference type="NCBI Taxonomy" id="413713"/>
    <lineage>
        <taxon>Bacteria</taxon>
        <taxon>Pseudomonadati</taxon>
        <taxon>Bacteroidota</taxon>
        <taxon>Flavobacteriia</taxon>
        <taxon>Flavobacteriales</taxon>
        <taxon>Flavobacteriaceae</taxon>
        <taxon>Tenacibaculum</taxon>
    </lineage>
</organism>
<evidence type="ECO:0000256" key="6">
    <source>
        <dbReference type="ARBA" id="ARBA00022989"/>
    </source>
</evidence>
<keyword evidence="7 8" id="KW-0472">Membrane</keyword>
<dbReference type="Pfam" id="PF13231">
    <property type="entry name" value="PMT_2"/>
    <property type="match status" value="1"/>
</dbReference>
<feature type="transmembrane region" description="Helical" evidence="8">
    <location>
        <begin position="100"/>
        <end position="122"/>
    </location>
</feature>
<dbReference type="RefSeq" id="WP_148870938.1">
    <property type="nucleotide sequence ID" value="NZ_VNIA01000005.1"/>
</dbReference>
<feature type="transmembrane region" description="Helical" evidence="8">
    <location>
        <begin position="155"/>
        <end position="182"/>
    </location>
</feature>
<feature type="domain" description="Glycosyltransferase RgtA/B/C/D-like" evidence="9">
    <location>
        <begin position="48"/>
        <end position="212"/>
    </location>
</feature>
<dbReference type="GO" id="GO:0005886">
    <property type="term" value="C:plasma membrane"/>
    <property type="evidence" value="ECO:0007669"/>
    <property type="project" value="UniProtKB-SubCell"/>
</dbReference>
<keyword evidence="4 10" id="KW-0808">Transferase</keyword>
<evidence type="ECO:0000313" key="11">
    <source>
        <dbReference type="Proteomes" id="UP000323136"/>
    </source>
</evidence>
<feature type="transmembrane region" description="Helical" evidence="8">
    <location>
        <begin position="71"/>
        <end position="94"/>
    </location>
</feature>
<dbReference type="GO" id="GO:0016763">
    <property type="term" value="F:pentosyltransferase activity"/>
    <property type="evidence" value="ECO:0007669"/>
    <property type="project" value="TreeGrafter"/>
</dbReference>
<accession>A0A5S5DMC2</accession>
<dbReference type="OrthoDB" id="9813729at2"/>
<evidence type="ECO:0000256" key="7">
    <source>
        <dbReference type="ARBA" id="ARBA00023136"/>
    </source>
</evidence>
<dbReference type="InterPro" id="IPR038731">
    <property type="entry name" value="RgtA/B/C-like"/>
</dbReference>
<gene>
    <name evidence="10" type="ORF">C7447_10514</name>
</gene>
<dbReference type="PANTHER" id="PTHR33908:SF11">
    <property type="entry name" value="MEMBRANE PROTEIN"/>
    <property type="match status" value="1"/>
</dbReference>
<evidence type="ECO:0000256" key="8">
    <source>
        <dbReference type="SAM" id="Phobius"/>
    </source>
</evidence>
<sequence>MLSFKKATFLFIFFSTLLRLFLGSSLEFGNDEVYYWLYAKYPDFSHFDHPPMVGFFIQFFTFNLEFDSEVIIRLAAIIPASIGMYLVFLIGSYLKDEKAGFIATILYNLNIYAFIIAGTFILPDSPLVLFWLLSFYFFIQVLPNEPDKKYRKKLFLAFFFLGCAIYSKYQAVFLLLGICLYVLLFNREWLKKNYFHLGFIFPLLAVFLIFYWNFQNNFISYKFHNNRVSLFSFKLNKDSFLREVLGQILYNNPYIVIIVILMIISWYKKQFVFEKKYIYLVFVCSFPLIFTTIYLSLFKDTLPHWSGVSYIALLPVAAIYLSKKENIHKKLLIGFSGFSLLLIIVTFVINEGWCLPKSTSDKIEKLGRKDVFMDMYGWQQTSEKVTKVLKEKNLINLPIVSNRWYPAAHIDYYIARPNNMKVYGVGSLKDTHKYYWVNQEHPPLQKKVLYITDSRNYKNPQKLYGEEYNTIDYIETIPIERNREIVKYVFVYRLSKE</sequence>
<keyword evidence="5 8" id="KW-0812">Transmembrane</keyword>
<dbReference type="GO" id="GO:0009103">
    <property type="term" value="P:lipopolysaccharide biosynthetic process"/>
    <property type="evidence" value="ECO:0007669"/>
    <property type="project" value="UniProtKB-ARBA"/>
</dbReference>
<feature type="transmembrane region" description="Helical" evidence="8">
    <location>
        <begin position="248"/>
        <end position="267"/>
    </location>
</feature>